<dbReference type="VEuPathDB" id="VectorBase:MDOA015472"/>
<feature type="region of interest" description="Disordered" evidence="1">
    <location>
        <begin position="178"/>
        <end position="201"/>
    </location>
</feature>
<proteinExistence type="predicted"/>
<dbReference type="VEuPathDB" id="VectorBase:MDOMA2_007969"/>
<reference evidence="2" key="1">
    <citation type="submission" date="2020-05" db="UniProtKB">
        <authorList>
            <consortium name="EnsemblMetazoa"/>
        </authorList>
    </citation>
    <scope>IDENTIFICATION</scope>
    <source>
        <strain evidence="2">Aabys</strain>
    </source>
</reference>
<evidence type="ECO:0000313" key="3">
    <source>
        <dbReference type="Proteomes" id="UP001652621"/>
    </source>
</evidence>
<feature type="compositionally biased region" description="Low complexity" evidence="1">
    <location>
        <begin position="189"/>
        <end position="201"/>
    </location>
</feature>
<sequence length="201" mass="23004">MGAGNSTPQTTRIENPKRGIPIEVTPSVVTRLENAQKLQGSEKNLRNQQAKEDAETTSDHKHQSIPAGKPKVYPDSNKTQGNPNFWSDDSQGDVYRKKYNEHEEYQFDKTFEKLENILGKPIEWKEDIEGEILHLRKDLIKCYSDNPGRTLHCSEVAKKYQDFVFDQQYKSIVKLTNANEESAATPTESPSQPYQHSPPYH</sequence>
<dbReference type="GeneID" id="101891742"/>
<reference evidence="4" key="2">
    <citation type="submission" date="2025-04" db="UniProtKB">
        <authorList>
            <consortium name="RefSeq"/>
        </authorList>
    </citation>
    <scope>IDENTIFICATION</scope>
    <source>
        <strain evidence="4">Aabys</strain>
    </source>
</reference>
<dbReference type="Proteomes" id="UP001652621">
    <property type="component" value="Unplaced"/>
</dbReference>
<feature type="compositionally biased region" description="Polar residues" evidence="1">
    <location>
        <begin position="1"/>
        <end position="13"/>
    </location>
</feature>
<organism evidence="2">
    <name type="scientific">Musca domestica</name>
    <name type="common">House fly</name>
    <dbReference type="NCBI Taxonomy" id="7370"/>
    <lineage>
        <taxon>Eukaryota</taxon>
        <taxon>Metazoa</taxon>
        <taxon>Ecdysozoa</taxon>
        <taxon>Arthropoda</taxon>
        <taxon>Hexapoda</taxon>
        <taxon>Insecta</taxon>
        <taxon>Pterygota</taxon>
        <taxon>Neoptera</taxon>
        <taxon>Endopterygota</taxon>
        <taxon>Diptera</taxon>
        <taxon>Brachycera</taxon>
        <taxon>Muscomorpha</taxon>
        <taxon>Muscoidea</taxon>
        <taxon>Muscidae</taxon>
        <taxon>Musca</taxon>
    </lineage>
</organism>
<evidence type="ECO:0000313" key="4">
    <source>
        <dbReference type="RefSeq" id="XP_005177633.1"/>
    </source>
</evidence>
<feature type="compositionally biased region" description="Polar residues" evidence="1">
    <location>
        <begin position="76"/>
        <end position="89"/>
    </location>
</feature>
<accession>A0A1I8NIE3</accession>
<gene>
    <name evidence="2" type="primary">101891742</name>
    <name evidence="4" type="synonym">LOC101891742</name>
</gene>
<feature type="compositionally biased region" description="Basic and acidic residues" evidence="1">
    <location>
        <begin position="43"/>
        <end position="62"/>
    </location>
</feature>
<dbReference type="EnsemblMetazoa" id="MDOA015472-RA">
    <property type="protein sequence ID" value="MDOA015472-PA"/>
    <property type="gene ID" value="MDOA015472"/>
</dbReference>
<dbReference type="AlphaFoldDB" id="A0A1I8NIE3"/>
<feature type="region of interest" description="Disordered" evidence="1">
    <location>
        <begin position="1"/>
        <end position="91"/>
    </location>
</feature>
<dbReference type="RefSeq" id="XP_005177633.1">
    <property type="nucleotide sequence ID" value="XM_005177576.2"/>
</dbReference>
<evidence type="ECO:0000313" key="2">
    <source>
        <dbReference type="EnsemblMetazoa" id="MDOA015472-PA"/>
    </source>
</evidence>
<dbReference type="KEGG" id="mde:101891742"/>
<feature type="compositionally biased region" description="Polar residues" evidence="1">
    <location>
        <begin position="178"/>
        <end position="188"/>
    </location>
</feature>
<evidence type="ECO:0000256" key="1">
    <source>
        <dbReference type="SAM" id="MobiDB-lite"/>
    </source>
</evidence>
<dbReference type="OrthoDB" id="70030at2759"/>
<keyword evidence="3" id="KW-1185">Reference proteome</keyword>
<dbReference type="eggNOG" id="ENOG502TM7S">
    <property type="taxonomic scope" value="Eukaryota"/>
</dbReference>
<protein>
    <submittedName>
        <fullName evidence="4">Uncharacterized protein LOC101891742</fullName>
    </submittedName>
</protein>
<name>A0A1I8NIE3_MUSDO</name>